<dbReference type="Gene3D" id="3.40.50.2000">
    <property type="entry name" value="Glycogen Phosphorylase B"/>
    <property type="match status" value="2"/>
</dbReference>
<keyword evidence="3" id="KW-0808">Transferase</keyword>
<dbReference type="PANTHER" id="PTHR12526:SF638">
    <property type="entry name" value="SPORE COAT PROTEIN SA"/>
    <property type="match status" value="1"/>
</dbReference>
<reference evidence="3 4" key="1">
    <citation type="submission" date="2020-08" db="EMBL/GenBank/DDBJ databases">
        <title>Genomic Encyclopedia of Type Strains, Phase IV (KMG-IV): sequencing the most valuable type-strain genomes for metagenomic binning, comparative biology and taxonomic classification.</title>
        <authorList>
            <person name="Goeker M."/>
        </authorList>
    </citation>
    <scope>NUCLEOTIDE SEQUENCE [LARGE SCALE GENOMIC DNA]</scope>
    <source>
        <strain evidence="3 4">DSM 26963</strain>
    </source>
</reference>
<dbReference type="InterPro" id="IPR028098">
    <property type="entry name" value="Glyco_trans_4-like_N"/>
</dbReference>
<dbReference type="Pfam" id="PF00534">
    <property type="entry name" value="Glycos_transf_1"/>
    <property type="match status" value="1"/>
</dbReference>
<dbReference type="AlphaFoldDB" id="A0A7W8FZB1"/>
<evidence type="ECO:0000313" key="4">
    <source>
        <dbReference type="Proteomes" id="UP000521313"/>
    </source>
</evidence>
<proteinExistence type="predicted"/>
<dbReference type="CDD" id="cd03801">
    <property type="entry name" value="GT4_PimA-like"/>
    <property type="match status" value="1"/>
</dbReference>
<dbReference type="GO" id="GO:0016757">
    <property type="term" value="F:glycosyltransferase activity"/>
    <property type="evidence" value="ECO:0007669"/>
    <property type="project" value="InterPro"/>
</dbReference>
<name>A0A7W8FZB1_9FIRM</name>
<dbReference type="SUPFAM" id="SSF53756">
    <property type="entry name" value="UDP-Glycosyltransferase/glycogen phosphorylase"/>
    <property type="match status" value="1"/>
</dbReference>
<dbReference type="Pfam" id="PF13439">
    <property type="entry name" value="Glyco_transf_4"/>
    <property type="match status" value="1"/>
</dbReference>
<dbReference type="Proteomes" id="UP000521313">
    <property type="component" value="Unassembled WGS sequence"/>
</dbReference>
<accession>A0A7W8FZB1</accession>
<dbReference type="RefSeq" id="WP_183376921.1">
    <property type="nucleotide sequence ID" value="NZ_JACHHD010000024.1"/>
</dbReference>
<feature type="domain" description="Glycosyl transferase family 1" evidence="1">
    <location>
        <begin position="183"/>
        <end position="338"/>
    </location>
</feature>
<feature type="domain" description="Glycosyltransferase subfamily 4-like N-terminal" evidence="2">
    <location>
        <begin position="17"/>
        <end position="164"/>
    </location>
</feature>
<comment type="caution">
    <text evidence="3">The sequence shown here is derived from an EMBL/GenBank/DDBJ whole genome shotgun (WGS) entry which is preliminary data.</text>
</comment>
<evidence type="ECO:0000259" key="1">
    <source>
        <dbReference type="Pfam" id="PF00534"/>
    </source>
</evidence>
<dbReference type="PANTHER" id="PTHR12526">
    <property type="entry name" value="GLYCOSYLTRANSFERASE"/>
    <property type="match status" value="1"/>
</dbReference>
<evidence type="ECO:0000313" key="3">
    <source>
        <dbReference type="EMBL" id="MBB5185710.1"/>
    </source>
</evidence>
<dbReference type="EMBL" id="JACHHD010000024">
    <property type="protein sequence ID" value="MBB5185710.1"/>
    <property type="molecule type" value="Genomic_DNA"/>
</dbReference>
<organism evidence="3 4">
    <name type="scientific">Faecalicoccus acidiformans</name>
    <dbReference type="NCBI Taxonomy" id="915173"/>
    <lineage>
        <taxon>Bacteria</taxon>
        <taxon>Bacillati</taxon>
        <taxon>Bacillota</taxon>
        <taxon>Erysipelotrichia</taxon>
        <taxon>Erysipelotrichales</taxon>
        <taxon>Erysipelotrichaceae</taxon>
        <taxon>Faecalicoccus</taxon>
    </lineage>
</organism>
<sequence>MLKDKNVLFIVRTMGLGGTENVVLQLCEILKNHVNKIVVCSSGGVHEVFLKENGIKHYTIPDIASKKPCDIVNCILNIKRIVKDEKINIIHSHHRMAAFYAQFINCNNIVKIASVHNTFFDKKILTRFAYKNTQIIPVGNVVSDNLKNFYGIDSTMIHIIHNSVKPFNGLQKHIRILNDARSSGKALVGNIGRLSEQKGMSYFIRAAQIVLQKHSNVVFFLVGEGKLKESLIQLAEEKGISKNIVFMGYRDDIQNVISQMDFVVLSSLWEGLPLTPIEAFSVGRTVIGTRVDGTPEIISDGINGYLVEPRNVKELASKICYLLEHQEIKQELEKNAMKTYLEKFSFERMSLKYLTFYQNF</sequence>
<gene>
    <name evidence="3" type="ORF">HNQ43_001790</name>
</gene>
<protein>
    <submittedName>
        <fullName evidence="3">Glycosyltransferase involved in cell wall biosynthesis</fullName>
    </submittedName>
</protein>
<evidence type="ECO:0000259" key="2">
    <source>
        <dbReference type="Pfam" id="PF13439"/>
    </source>
</evidence>
<dbReference type="InterPro" id="IPR001296">
    <property type="entry name" value="Glyco_trans_1"/>
</dbReference>